<dbReference type="RefSeq" id="WP_120460562.1">
    <property type="nucleotide sequence ID" value="NZ_BMIW01000084.1"/>
</dbReference>
<gene>
    <name evidence="1" type="ORF">GCM10010913_48690</name>
</gene>
<protein>
    <submittedName>
        <fullName evidence="1">Uncharacterized protein</fullName>
    </submittedName>
</protein>
<evidence type="ECO:0000313" key="1">
    <source>
        <dbReference type="EMBL" id="GGG20702.1"/>
    </source>
</evidence>
<comment type="caution">
    <text evidence="1">The sequence shown here is derived from an EMBL/GenBank/DDBJ whole genome shotgun (WGS) entry which is preliminary data.</text>
</comment>
<accession>A0ABQ1WAA0</accession>
<reference evidence="2" key="1">
    <citation type="journal article" date="2019" name="Int. J. Syst. Evol. Microbiol.">
        <title>The Global Catalogue of Microorganisms (GCM) 10K type strain sequencing project: providing services to taxonomists for standard genome sequencing and annotation.</title>
        <authorList>
            <consortium name="The Broad Institute Genomics Platform"/>
            <consortium name="The Broad Institute Genome Sequencing Center for Infectious Disease"/>
            <person name="Wu L."/>
            <person name="Ma J."/>
        </authorList>
    </citation>
    <scope>NUCLEOTIDE SEQUENCE [LARGE SCALE GENOMIC DNA]</scope>
    <source>
        <strain evidence="2">CGMCC 1.15420</strain>
    </source>
</reference>
<evidence type="ECO:0000313" key="2">
    <source>
        <dbReference type="Proteomes" id="UP000608420"/>
    </source>
</evidence>
<organism evidence="1 2">
    <name type="scientific">Paenibacillus aceti</name>
    <dbReference type="NCBI Taxonomy" id="1820010"/>
    <lineage>
        <taxon>Bacteria</taxon>
        <taxon>Bacillati</taxon>
        <taxon>Bacillota</taxon>
        <taxon>Bacilli</taxon>
        <taxon>Bacillales</taxon>
        <taxon>Paenibacillaceae</taxon>
        <taxon>Paenibacillus</taxon>
    </lineage>
</organism>
<keyword evidence="2" id="KW-1185">Reference proteome</keyword>
<proteinExistence type="predicted"/>
<name>A0ABQ1WAA0_9BACL</name>
<dbReference type="EMBL" id="BMIW01000084">
    <property type="protein sequence ID" value="GGG20702.1"/>
    <property type="molecule type" value="Genomic_DNA"/>
</dbReference>
<dbReference type="Proteomes" id="UP000608420">
    <property type="component" value="Unassembled WGS sequence"/>
</dbReference>
<sequence length="115" mass="12954">MELSKGIIEVYQAMDQSVNGLLEQFEEELPSNNDYINAVMNPLKPIFTPSNIGALTTKILGDLQQNRVSLSIMEEKIKSQINLVFKLCEEDATIIEYQQNQFALIAACGRCGDRR</sequence>